<keyword evidence="5" id="KW-0560">Oxidoreductase</keyword>
<proteinExistence type="inferred from homology"/>
<evidence type="ECO:0000256" key="3">
    <source>
        <dbReference type="ARBA" id="ARBA00022630"/>
    </source>
</evidence>
<reference evidence="9 10" key="1">
    <citation type="submission" date="2019-03" db="EMBL/GenBank/DDBJ databases">
        <title>Subsurface microbial communities from deep shales in Ohio and West Virginia, USA.</title>
        <authorList>
            <person name="Wrighton K."/>
        </authorList>
    </citation>
    <scope>NUCLEOTIDE SEQUENCE [LARGE SCALE GENOMIC DNA]</scope>
    <source>
        <strain evidence="9 10">MSL 6dP</strain>
    </source>
</reference>
<dbReference type="InterPro" id="IPR016156">
    <property type="entry name" value="FAD/NAD-linked_Rdtase_dimer_sf"/>
</dbReference>
<keyword evidence="4" id="KW-0274">FAD</keyword>
<evidence type="ECO:0000313" key="10">
    <source>
        <dbReference type="Proteomes" id="UP000295832"/>
    </source>
</evidence>
<evidence type="ECO:0000256" key="6">
    <source>
        <dbReference type="ARBA" id="ARBA00023284"/>
    </source>
</evidence>
<feature type="domain" description="Pyridine nucleotide-disulphide oxidoreductase dimerisation" evidence="7">
    <location>
        <begin position="331"/>
        <end position="434"/>
    </location>
</feature>
<comment type="cofactor">
    <cofactor evidence="1">
        <name>FAD</name>
        <dbReference type="ChEBI" id="CHEBI:57692"/>
    </cofactor>
</comment>
<dbReference type="InterPro" id="IPR023753">
    <property type="entry name" value="FAD/NAD-binding_dom"/>
</dbReference>
<evidence type="ECO:0000259" key="8">
    <source>
        <dbReference type="Pfam" id="PF07992"/>
    </source>
</evidence>
<evidence type="ECO:0000259" key="7">
    <source>
        <dbReference type="Pfam" id="PF02852"/>
    </source>
</evidence>
<protein>
    <submittedName>
        <fullName evidence="9">NADPH-dependent 2,4-dienoyl-CoA reductase/sulfur reductase-like enzyme</fullName>
    </submittedName>
</protein>
<dbReference type="PANTHER" id="PTHR43429">
    <property type="entry name" value="PYRIDINE NUCLEOTIDE-DISULFIDE OXIDOREDUCTASE DOMAIN-CONTAINING"/>
    <property type="match status" value="1"/>
</dbReference>
<comment type="similarity">
    <text evidence="2">Belongs to the class-III pyridine nucleotide-disulfide oxidoreductase family.</text>
</comment>
<keyword evidence="3" id="KW-0285">Flavoprotein</keyword>
<gene>
    <name evidence="9" type="ORF">C7959_12814</name>
</gene>
<dbReference type="GO" id="GO:0016491">
    <property type="term" value="F:oxidoreductase activity"/>
    <property type="evidence" value="ECO:0007669"/>
    <property type="project" value="UniProtKB-KW"/>
</dbReference>
<dbReference type="SUPFAM" id="SSF55424">
    <property type="entry name" value="FAD/NAD-linked reductases, dimerisation (C-terminal) domain"/>
    <property type="match status" value="1"/>
</dbReference>
<accession>A0A4R8H1H7</accession>
<dbReference type="Gene3D" id="3.50.50.60">
    <property type="entry name" value="FAD/NAD(P)-binding domain"/>
    <property type="match status" value="2"/>
</dbReference>
<dbReference type="RefSeq" id="WP_134118062.1">
    <property type="nucleotide sequence ID" value="NZ_SOEG01000028.1"/>
</dbReference>
<evidence type="ECO:0000313" key="9">
    <source>
        <dbReference type="EMBL" id="TDX48406.1"/>
    </source>
</evidence>
<sequence length="453" mass="48742">MKIVVIGGVAAGTSAAARAKRLNPDAEIIIFERDSDISYSGCGLPYYISNIVEERDDIIIYTPERFEAKKGAKVKAQHSVEDILVDSKEVIVKDLLKNKEKKLKYDKLLIATGASSIIPPLPGVELDNIFSLRNVHDADKIVDFIEVNNPKKAVVIGGGYIGLELTESLLEQNIDVRVVEKAEQILTNFDSDMADIVLEHLKEKGVEVITGDGITEFKGEENVEQVLTESGKELDCDFVVMSIGVKPNVELAQKAGVGLGETGAIKVNSRMETSVSDIYAAGDCVESTHLLTGNPVWIPLGSTANKQGRVAGSTMMGVEGEFKGVLGTAISKVCDLAVARTGLTFAEAEAEGYEVVSSVIKSGNHSGYYPNYNKFTVKLIVEKDSGIILGAQVIGDAKFAGVDKRIDILVTAIHNQMKASELIDLDLAYAPPFSIPKDGVMVAGIVADKQRNK</sequence>
<dbReference type="InterPro" id="IPR050260">
    <property type="entry name" value="FAD-bd_OxRdtase"/>
</dbReference>
<dbReference type="InterPro" id="IPR036188">
    <property type="entry name" value="FAD/NAD-bd_sf"/>
</dbReference>
<dbReference type="Pfam" id="PF07992">
    <property type="entry name" value="Pyr_redox_2"/>
    <property type="match status" value="1"/>
</dbReference>
<evidence type="ECO:0000256" key="4">
    <source>
        <dbReference type="ARBA" id="ARBA00022827"/>
    </source>
</evidence>
<dbReference type="EMBL" id="SOEG01000028">
    <property type="protein sequence ID" value="TDX48406.1"/>
    <property type="molecule type" value="Genomic_DNA"/>
</dbReference>
<keyword evidence="6" id="KW-0676">Redox-active center</keyword>
<dbReference type="InterPro" id="IPR004099">
    <property type="entry name" value="Pyr_nucl-diS_OxRdtase_dimer"/>
</dbReference>
<comment type="caution">
    <text evidence="9">The sequence shown here is derived from an EMBL/GenBank/DDBJ whole genome shotgun (WGS) entry which is preliminary data.</text>
</comment>
<dbReference type="STRING" id="926561.GCA_000379025_01461"/>
<feature type="domain" description="FAD/NAD(P)-binding" evidence="8">
    <location>
        <begin position="1"/>
        <end position="295"/>
    </location>
</feature>
<dbReference type="PRINTS" id="PR00411">
    <property type="entry name" value="PNDRDTASEI"/>
</dbReference>
<dbReference type="PRINTS" id="PR00368">
    <property type="entry name" value="FADPNR"/>
</dbReference>
<evidence type="ECO:0000256" key="5">
    <source>
        <dbReference type="ARBA" id="ARBA00023002"/>
    </source>
</evidence>
<dbReference type="Proteomes" id="UP000295832">
    <property type="component" value="Unassembled WGS sequence"/>
</dbReference>
<dbReference type="PANTHER" id="PTHR43429:SF1">
    <property type="entry name" value="NAD(P)H SULFUR OXIDOREDUCTASE (COA-DEPENDENT)"/>
    <property type="match status" value="1"/>
</dbReference>
<keyword evidence="10" id="KW-1185">Reference proteome</keyword>
<name>A0A4R8H1H7_9FIRM</name>
<dbReference type="Pfam" id="PF02852">
    <property type="entry name" value="Pyr_redox_dim"/>
    <property type="match status" value="1"/>
</dbReference>
<dbReference type="AlphaFoldDB" id="A0A4R8H1H7"/>
<dbReference type="SUPFAM" id="SSF51905">
    <property type="entry name" value="FAD/NAD(P)-binding domain"/>
    <property type="match status" value="1"/>
</dbReference>
<organism evidence="9 10">
    <name type="scientific">Orenia marismortui</name>
    <dbReference type="NCBI Taxonomy" id="46469"/>
    <lineage>
        <taxon>Bacteria</taxon>
        <taxon>Bacillati</taxon>
        <taxon>Bacillota</taxon>
        <taxon>Clostridia</taxon>
        <taxon>Halanaerobiales</taxon>
        <taxon>Halobacteroidaceae</taxon>
        <taxon>Orenia</taxon>
    </lineage>
</organism>
<evidence type="ECO:0000256" key="2">
    <source>
        <dbReference type="ARBA" id="ARBA00009130"/>
    </source>
</evidence>
<evidence type="ECO:0000256" key="1">
    <source>
        <dbReference type="ARBA" id="ARBA00001974"/>
    </source>
</evidence>